<dbReference type="Proteomes" id="UP000504617">
    <property type="component" value="Unplaced"/>
</dbReference>
<sequence>MVTGGPPLTSSGRWIGDPTPHLATHPWLPRSSSSSMWLTGHPYGHPSLHQGMAPGFPSGMGGALPSAYQFARDPQSGQLVMIPSEHLTHFAELMDRAPPLWPALYSPTRGSLQHAHQLQLLSHQQLIRQHELYLLQQQAAHAQLVERLKASEQRAEMEEKITKRNLENAKPTSASTLLHRKPPVLSPSSSASYNKVVSPPPLSPRSSSVSVLKAEVIQKLEKPSSQPAYSYPTTPITHPSSPLAASPPPAPNLPPKEEEETENMEKKELELEKETSASYQTLFPEIPSGYPFQSLPDSFRRHYPYLLQPTAASEADELGSSVPLPTRSPERLTLSPEVKPIHLSPSKMVKPIQTAEEEESLEERVKTEMEMDNSQEEGICEHDMEALEMATSVALPVEDANDCDLQLHHGEALRSSDHEEVLEDCQAAYPGMSCSVEMEAQAEETNDSETCPIHDYGGSVLQRDAEQPEMGLVPQPEKSPLAVEMPHIRSPPNREFPSMLQEEEEPMLEAPVYRNEIYTCPIPSLDINMDDPLAGMNALAAAAELPQACSLLMNSDGVPQEAVVNLEVSSSLSPEHTFLHGITLLSEIAELELEKRRQETEG</sequence>
<dbReference type="OrthoDB" id="6426227at2759"/>
<dbReference type="PANTHER" id="PTHR12505">
    <property type="entry name" value="PHD FINGER TRANSCRIPTION FACTOR"/>
    <property type="match status" value="1"/>
</dbReference>
<evidence type="ECO:0000313" key="3">
    <source>
        <dbReference type="RefSeq" id="XP_013929623.1"/>
    </source>
</evidence>
<dbReference type="KEGG" id="tsr:106555323"/>
<protein>
    <submittedName>
        <fullName evidence="3">Trinucleotide repeat-containing gene 18 protein-like</fullName>
    </submittedName>
</protein>
<dbReference type="PANTHER" id="PTHR12505:SF21">
    <property type="entry name" value="TRINUCLEOTIDE REPEAT-CONTAINING GENE 18 PROTEIN"/>
    <property type="match status" value="1"/>
</dbReference>
<gene>
    <name evidence="3" type="primary">LOC106555323</name>
</gene>
<feature type="compositionally biased region" description="Pro residues" evidence="1">
    <location>
        <begin position="245"/>
        <end position="254"/>
    </location>
</feature>
<feature type="region of interest" description="Disordered" evidence="1">
    <location>
        <begin position="222"/>
        <end position="275"/>
    </location>
</feature>
<dbReference type="InterPro" id="IPR052429">
    <property type="entry name" value="BAH_domain_protein"/>
</dbReference>
<feature type="compositionally biased region" description="Polar residues" evidence="1">
    <location>
        <begin position="223"/>
        <end position="238"/>
    </location>
</feature>
<feature type="compositionally biased region" description="Polar residues" evidence="1">
    <location>
        <begin position="186"/>
        <end position="195"/>
    </location>
</feature>
<accession>A0A6I9YY68</accession>
<feature type="compositionally biased region" description="Basic and acidic residues" evidence="1">
    <location>
        <begin position="263"/>
        <end position="275"/>
    </location>
</feature>
<dbReference type="GeneID" id="106555323"/>
<keyword evidence="2" id="KW-1185">Reference proteome</keyword>
<proteinExistence type="predicted"/>
<feature type="region of interest" description="Disordered" evidence="1">
    <location>
        <begin position="156"/>
        <end position="208"/>
    </location>
</feature>
<dbReference type="RefSeq" id="XP_013929623.1">
    <property type="nucleotide sequence ID" value="XM_014074148.1"/>
</dbReference>
<organism evidence="2 3">
    <name type="scientific">Thamnophis sirtalis</name>
    <dbReference type="NCBI Taxonomy" id="35019"/>
    <lineage>
        <taxon>Eukaryota</taxon>
        <taxon>Metazoa</taxon>
        <taxon>Chordata</taxon>
        <taxon>Craniata</taxon>
        <taxon>Vertebrata</taxon>
        <taxon>Euteleostomi</taxon>
        <taxon>Lepidosauria</taxon>
        <taxon>Squamata</taxon>
        <taxon>Bifurcata</taxon>
        <taxon>Unidentata</taxon>
        <taxon>Episquamata</taxon>
        <taxon>Toxicofera</taxon>
        <taxon>Serpentes</taxon>
        <taxon>Colubroidea</taxon>
        <taxon>Colubridae</taxon>
        <taxon>Natricinae</taxon>
        <taxon>Thamnophis</taxon>
    </lineage>
</organism>
<evidence type="ECO:0000313" key="2">
    <source>
        <dbReference type="Proteomes" id="UP000504617"/>
    </source>
</evidence>
<dbReference type="AlphaFoldDB" id="A0A6I9YY68"/>
<evidence type="ECO:0000256" key="1">
    <source>
        <dbReference type="SAM" id="MobiDB-lite"/>
    </source>
</evidence>
<reference evidence="3" key="1">
    <citation type="submission" date="2025-08" db="UniProtKB">
        <authorList>
            <consortium name="RefSeq"/>
        </authorList>
    </citation>
    <scope>IDENTIFICATION</scope>
</reference>
<feature type="compositionally biased region" description="Basic and acidic residues" evidence="1">
    <location>
        <begin position="156"/>
        <end position="167"/>
    </location>
</feature>
<name>A0A6I9YY68_9SAUR</name>